<keyword evidence="1" id="KW-1133">Transmembrane helix</keyword>
<evidence type="ECO:0000256" key="1">
    <source>
        <dbReference type="SAM" id="Phobius"/>
    </source>
</evidence>
<dbReference type="Proteomes" id="UP001330812">
    <property type="component" value="Chromosome"/>
</dbReference>
<feature type="transmembrane region" description="Helical" evidence="1">
    <location>
        <begin position="280"/>
        <end position="305"/>
    </location>
</feature>
<feature type="transmembrane region" description="Helical" evidence="1">
    <location>
        <begin position="106"/>
        <end position="127"/>
    </location>
</feature>
<name>A0ABZ1HZF2_9PSEU</name>
<protein>
    <submittedName>
        <fullName evidence="2">Transcriptional regulator</fullName>
    </submittedName>
</protein>
<evidence type="ECO:0000313" key="3">
    <source>
        <dbReference type="Proteomes" id="UP001330812"/>
    </source>
</evidence>
<organism evidence="2 3">
    <name type="scientific">Amycolatopsis rhabdoformis</name>
    <dbReference type="NCBI Taxonomy" id="1448059"/>
    <lineage>
        <taxon>Bacteria</taxon>
        <taxon>Bacillati</taxon>
        <taxon>Actinomycetota</taxon>
        <taxon>Actinomycetes</taxon>
        <taxon>Pseudonocardiales</taxon>
        <taxon>Pseudonocardiaceae</taxon>
        <taxon>Amycolatopsis</taxon>
    </lineage>
</organism>
<dbReference type="RefSeq" id="WP_326566245.1">
    <property type="nucleotide sequence ID" value="NZ_CP142149.1"/>
</dbReference>
<dbReference type="InterPro" id="IPR027417">
    <property type="entry name" value="P-loop_NTPase"/>
</dbReference>
<feature type="transmembrane region" description="Helical" evidence="1">
    <location>
        <begin position="251"/>
        <end position="274"/>
    </location>
</feature>
<feature type="transmembrane region" description="Helical" evidence="1">
    <location>
        <begin position="491"/>
        <end position="513"/>
    </location>
</feature>
<sequence>MIAPAVTGEHSESFGLGEVTLDQLRERVRKLAGGVFDEDVPRLEREMPHLDLGDMRTKVLASVADDADTLLRTTNNQNLQLNHARLALANHVRPPERDRANPRDRAAHAATGFALWLGVLVPVVFWQLLQTPLSGAAHFWISVAVVVAGFASLKLTSLAVASAGRRLNGVLTRGGAAWPIAPCFAAIYLLVLWRLRSAWQEAMGAGWAVVVWILLGLVTLFLVLVGYLAASDPVRDEREWQRVPRAVFGRSLLSVVVASVVLALVLTGALPLPWPEWATWVAADVVASLIAVAGAPALLGFRILVPARYSRDPNRRGSPAWTKQRDDLQKLVDEADEEWLRSIEGPLRRRVRNRLNAVVDPPFGTTLPKVDRAALGQMRAGDRAFTETPAGQRLKSVLAGIRGGAIGMAGPRGAGKSTLLEAYQAGRFNEYNEAHIALLESVPVRYDAREFVLHLFAQTCAAVIGFCAKNGVEAAEQPPARLDRRAWLSRVWPFAAVVVVWAVVGVAGASALSGRPVNVGAWLTAMWWPIVAVLGVGSILGIALRRRSGPVLPRLTAPPREPRPPAPGDLHALRGFAEARLRDAAYQLKHTSGWSGKIGLPLGVEAGASGSQELTSLPRTYPQIVHDFGKFLSTTIGCLKGLPKVASTSVVIILDELDKIASPEAAQDFVNEIKALFSLDVPGFLVLVSVSEDALASFERRGLPVRDAFDSAFDVIFRLEYLKLDDSKDVLYSRILGLPEPFVCLCHSLSGGLPRELIRVARQMIGLTGELADVSRVLVDDELRDKRSALRTVVARGAYDDVSVSDLVRHLDAHAQADPAVLLRAVENPPAAAADLHRLQVETLGHLYFLSTVLEVFGPSFSPAALTRGKTEGDTSFDTLTSARQLFPVNAHLAWLTVSAFRQAWGLRVIEPPERRRAGTSGNGAGEGLAVREVELG</sequence>
<keyword evidence="1" id="KW-0472">Membrane</keyword>
<dbReference type="EMBL" id="CP142149">
    <property type="protein sequence ID" value="WSE27234.1"/>
    <property type="molecule type" value="Genomic_DNA"/>
</dbReference>
<keyword evidence="1" id="KW-0812">Transmembrane</keyword>
<feature type="transmembrane region" description="Helical" evidence="1">
    <location>
        <begin position="525"/>
        <end position="544"/>
    </location>
</feature>
<accession>A0ABZ1HZF2</accession>
<reference evidence="2 3" key="1">
    <citation type="journal article" date="2015" name="Int. J. Syst. Evol. Microbiol.">
        <title>Amycolatopsis rhabdoformis sp. nov., an actinomycete isolated from a tropical forest soil.</title>
        <authorList>
            <person name="Souza W.R."/>
            <person name="Silva R.E."/>
            <person name="Goodfellow M."/>
            <person name="Busarakam K."/>
            <person name="Figueiro F.S."/>
            <person name="Ferreira D."/>
            <person name="Rodrigues-Filho E."/>
            <person name="Moraes L.A.B."/>
            <person name="Zucchi T.D."/>
        </authorList>
    </citation>
    <scope>NUCLEOTIDE SEQUENCE [LARGE SCALE GENOMIC DNA]</scope>
    <source>
        <strain evidence="2 3">NCIMB 14900</strain>
    </source>
</reference>
<feature type="transmembrane region" description="Helical" evidence="1">
    <location>
        <begin position="207"/>
        <end position="230"/>
    </location>
</feature>
<evidence type="ECO:0000313" key="2">
    <source>
        <dbReference type="EMBL" id="WSE27234.1"/>
    </source>
</evidence>
<dbReference type="SUPFAM" id="SSF52540">
    <property type="entry name" value="P-loop containing nucleoside triphosphate hydrolases"/>
    <property type="match status" value="1"/>
</dbReference>
<gene>
    <name evidence="2" type="ORF">VSH64_30755</name>
</gene>
<proteinExistence type="predicted"/>
<keyword evidence="3" id="KW-1185">Reference proteome</keyword>
<feature type="transmembrane region" description="Helical" evidence="1">
    <location>
        <begin position="139"/>
        <end position="164"/>
    </location>
</feature>
<feature type="transmembrane region" description="Helical" evidence="1">
    <location>
        <begin position="176"/>
        <end position="195"/>
    </location>
</feature>